<gene>
    <name evidence="2" type="ORF">MCOR_45758</name>
</gene>
<reference evidence="2 3" key="1">
    <citation type="submission" date="2020-06" db="EMBL/GenBank/DDBJ databases">
        <authorList>
            <person name="Li R."/>
            <person name="Bekaert M."/>
        </authorList>
    </citation>
    <scope>NUCLEOTIDE SEQUENCE [LARGE SCALE GENOMIC DNA]</scope>
    <source>
        <strain evidence="3">wild</strain>
    </source>
</reference>
<keyword evidence="3" id="KW-1185">Reference proteome</keyword>
<dbReference type="AlphaFoldDB" id="A0A6J8DYE1"/>
<dbReference type="Proteomes" id="UP000507470">
    <property type="component" value="Unassembled WGS sequence"/>
</dbReference>
<sequence length="183" mass="20618">MVLQKVSKFGEDLSLICLVEDCCKKRAGWGKWIPNFATIFIDVRDLTMSKKSKYTGLERRNGFLLIIRRLNESDLNIDYSCTYGFEVSKKQVLLRNMTISDKDIQGGSHSFLSIPVGVVLCVSVITGIVVVLVFTGCSIYIKGCCRETTEDTELNTVLQLTGNRRDKMKFESVPTDVEEESII</sequence>
<keyword evidence="1" id="KW-0472">Membrane</keyword>
<keyword evidence="1" id="KW-0812">Transmembrane</keyword>
<accession>A0A6J8DYE1</accession>
<organism evidence="2 3">
    <name type="scientific">Mytilus coruscus</name>
    <name type="common">Sea mussel</name>
    <dbReference type="NCBI Taxonomy" id="42192"/>
    <lineage>
        <taxon>Eukaryota</taxon>
        <taxon>Metazoa</taxon>
        <taxon>Spiralia</taxon>
        <taxon>Lophotrochozoa</taxon>
        <taxon>Mollusca</taxon>
        <taxon>Bivalvia</taxon>
        <taxon>Autobranchia</taxon>
        <taxon>Pteriomorphia</taxon>
        <taxon>Mytilida</taxon>
        <taxon>Mytiloidea</taxon>
        <taxon>Mytilidae</taxon>
        <taxon>Mytilinae</taxon>
        <taxon>Mytilus</taxon>
    </lineage>
</organism>
<name>A0A6J8DYE1_MYTCO</name>
<feature type="transmembrane region" description="Helical" evidence="1">
    <location>
        <begin position="111"/>
        <end position="141"/>
    </location>
</feature>
<proteinExistence type="predicted"/>
<evidence type="ECO:0000256" key="1">
    <source>
        <dbReference type="SAM" id="Phobius"/>
    </source>
</evidence>
<evidence type="ECO:0000313" key="3">
    <source>
        <dbReference type="Proteomes" id="UP000507470"/>
    </source>
</evidence>
<keyword evidence="1" id="KW-1133">Transmembrane helix</keyword>
<protein>
    <submittedName>
        <fullName evidence="2">Uncharacterized protein</fullName>
    </submittedName>
</protein>
<dbReference type="EMBL" id="CACVKT020008097">
    <property type="protein sequence ID" value="CAC5412783.1"/>
    <property type="molecule type" value="Genomic_DNA"/>
</dbReference>
<evidence type="ECO:0000313" key="2">
    <source>
        <dbReference type="EMBL" id="CAC5412783.1"/>
    </source>
</evidence>